<protein>
    <recommendedName>
        <fullName evidence="3">Hsp70 nucleotide exchange factor FES1</fullName>
    </recommendedName>
    <alternativeName>
        <fullName evidence="2">Hsp70 nucleotide exchange factor fes1</fullName>
    </alternativeName>
</protein>
<evidence type="ECO:0000313" key="7">
    <source>
        <dbReference type="Proteomes" id="UP000094285"/>
    </source>
</evidence>
<evidence type="ECO:0000256" key="3">
    <source>
        <dbReference type="ARBA" id="ARBA00020719"/>
    </source>
</evidence>
<sequence length="283" mass="31243">MDKILQWSIALQSGDQETLKKLGAPDPKMLQQLFGGPDEPTLMKQAITVVVNPDSELEAKEIAFDNFEMLIENMDNANNIENIKLWSPIIDQLDASKPESLRVYAASIIGTAVQNNPNSQEAFIKYPGLQALIDIASDPATSSELLLKALFAIASFVRNYEAGYLKFDELDGWKIINLSRDSNHKVKLRILSLISSILSTGIDAKKEEHISKAHMTEFLASVLAKDGHAGCIDKVLNIISQLAELKYQFSASEIATFSQGLSNVEHMEELSTDDLHAAKKVIN</sequence>
<name>A0A1E4SQM6_9ASCO</name>
<dbReference type="OrthoDB" id="10250458at2759"/>
<dbReference type="PANTHER" id="PTHR19316:SF18">
    <property type="entry name" value="HSP70-BINDING PROTEIN 1"/>
    <property type="match status" value="1"/>
</dbReference>
<dbReference type="InterPro" id="IPR013918">
    <property type="entry name" value="Nucleotide_exch_fac_Fes1"/>
</dbReference>
<dbReference type="GeneID" id="30983207"/>
<evidence type="ECO:0000256" key="2">
    <source>
        <dbReference type="ARBA" id="ARBA00015214"/>
    </source>
</evidence>
<gene>
    <name evidence="6" type="ORF">CANTADRAFT_44224</name>
</gene>
<reference evidence="7" key="1">
    <citation type="submission" date="2016-05" db="EMBL/GenBank/DDBJ databases">
        <title>Comparative genomics of biotechnologically important yeasts.</title>
        <authorList>
            <consortium name="DOE Joint Genome Institute"/>
            <person name="Riley R."/>
            <person name="Haridas S."/>
            <person name="Wolfe K.H."/>
            <person name="Lopes M.R."/>
            <person name="Hittinger C.T."/>
            <person name="Goker M."/>
            <person name="Salamov A."/>
            <person name="Wisecaver J."/>
            <person name="Long T.M."/>
            <person name="Aerts A.L."/>
            <person name="Barry K."/>
            <person name="Choi C."/>
            <person name="Clum A."/>
            <person name="Coughlan A.Y."/>
            <person name="Deshpande S."/>
            <person name="Douglass A.P."/>
            <person name="Hanson S.J."/>
            <person name="Klenk H.-P."/>
            <person name="Labutti K."/>
            <person name="Lapidus A."/>
            <person name="Lindquist E."/>
            <person name="Lipzen A."/>
            <person name="Meier-Kolthoff J.P."/>
            <person name="Ohm R.A."/>
            <person name="Otillar R.P."/>
            <person name="Pangilinan J."/>
            <person name="Peng Y."/>
            <person name="Rokas A."/>
            <person name="Rosa C.A."/>
            <person name="Scheuner C."/>
            <person name="Sibirny A.A."/>
            <person name="Slot J.C."/>
            <person name="Stielow J.B."/>
            <person name="Sun H."/>
            <person name="Kurtzman C.P."/>
            <person name="Blackwell M."/>
            <person name="Grigoriev I.V."/>
            <person name="Jeffries T.W."/>
        </authorList>
    </citation>
    <scope>NUCLEOTIDE SEQUENCE [LARGE SCALE GENOMIC DNA]</scope>
    <source>
        <strain evidence="7">NRRL Y-17324</strain>
    </source>
</reference>
<dbReference type="GO" id="GO:0000774">
    <property type="term" value="F:adenyl-nucleotide exchange factor activity"/>
    <property type="evidence" value="ECO:0007669"/>
    <property type="project" value="EnsemblFungi"/>
</dbReference>
<accession>A0A1E4SQM6</accession>
<dbReference type="RefSeq" id="XP_020066936.1">
    <property type="nucleotide sequence ID" value="XM_020209071.1"/>
</dbReference>
<dbReference type="AlphaFoldDB" id="A0A1E4SQM6"/>
<evidence type="ECO:0000256" key="4">
    <source>
        <dbReference type="ARBA" id="ARBA00022737"/>
    </source>
</evidence>
<comment type="similarity">
    <text evidence="1">Belongs to the FES1 family.</text>
</comment>
<proteinExistence type="inferred from homology"/>
<dbReference type="Pfam" id="PF08609">
    <property type="entry name" value="Fes1"/>
    <property type="match status" value="1"/>
</dbReference>
<dbReference type="GO" id="GO:0071629">
    <property type="term" value="P:cytoplasm protein quality control by the ubiquitin-proteasome system"/>
    <property type="evidence" value="ECO:0007669"/>
    <property type="project" value="EnsemblFungi"/>
</dbReference>
<dbReference type="InterPro" id="IPR011989">
    <property type="entry name" value="ARM-like"/>
</dbReference>
<dbReference type="InterPro" id="IPR050693">
    <property type="entry name" value="Hsp70_NEF-Inhibitors"/>
</dbReference>
<dbReference type="GO" id="GO:0005783">
    <property type="term" value="C:endoplasmic reticulum"/>
    <property type="evidence" value="ECO:0007669"/>
    <property type="project" value="TreeGrafter"/>
</dbReference>
<evidence type="ECO:0000259" key="5">
    <source>
        <dbReference type="Pfam" id="PF08609"/>
    </source>
</evidence>
<dbReference type="STRING" id="984487.A0A1E4SQM6"/>
<organism evidence="6 7">
    <name type="scientific">Suhomyces tanzawaensis NRRL Y-17324</name>
    <dbReference type="NCBI Taxonomy" id="984487"/>
    <lineage>
        <taxon>Eukaryota</taxon>
        <taxon>Fungi</taxon>
        <taxon>Dikarya</taxon>
        <taxon>Ascomycota</taxon>
        <taxon>Saccharomycotina</taxon>
        <taxon>Pichiomycetes</taxon>
        <taxon>Debaryomycetaceae</taxon>
        <taxon>Suhomyces</taxon>
    </lineage>
</organism>
<dbReference type="InterPro" id="IPR016024">
    <property type="entry name" value="ARM-type_fold"/>
</dbReference>
<dbReference type="GO" id="GO:0005829">
    <property type="term" value="C:cytosol"/>
    <property type="evidence" value="ECO:0007669"/>
    <property type="project" value="EnsemblFungi"/>
</dbReference>
<keyword evidence="4" id="KW-0677">Repeat</keyword>
<dbReference type="Gene3D" id="1.25.10.10">
    <property type="entry name" value="Leucine-rich Repeat Variant"/>
    <property type="match status" value="1"/>
</dbReference>
<dbReference type="EMBL" id="KV453909">
    <property type="protein sequence ID" value="ODV81814.1"/>
    <property type="molecule type" value="Genomic_DNA"/>
</dbReference>
<dbReference type="SUPFAM" id="SSF48371">
    <property type="entry name" value="ARM repeat"/>
    <property type="match status" value="1"/>
</dbReference>
<evidence type="ECO:0000256" key="1">
    <source>
        <dbReference type="ARBA" id="ARBA00011045"/>
    </source>
</evidence>
<dbReference type="PANTHER" id="PTHR19316">
    <property type="entry name" value="PROTEIN FOLDING REGULATOR"/>
    <property type="match status" value="1"/>
</dbReference>
<keyword evidence="7" id="KW-1185">Reference proteome</keyword>
<feature type="domain" description="Nucleotide exchange factor Fes1" evidence="5">
    <location>
        <begin position="1"/>
        <end position="80"/>
    </location>
</feature>
<evidence type="ECO:0000313" key="6">
    <source>
        <dbReference type="EMBL" id="ODV81814.1"/>
    </source>
</evidence>
<dbReference type="Proteomes" id="UP000094285">
    <property type="component" value="Unassembled WGS sequence"/>
</dbReference>